<dbReference type="Pfam" id="PF04882">
    <property type="entry name" value="Peroxin-3"/>
    <property type="match status" value="2"/>
</dbReference>
<sequence>MFSKAGDFLRRHRRKFLIGGVVAGGIYVTHRYLRYRLEQWQAAQMQKMLEQSRREQHFELIQSTTDSTVFSCVHRLRKTLDQALNIEELLEKVRSKPENRIELWEEIKIRLITYGVVSVYAESLLICALRIQLGIIGGQVCTNSRPSKMNKIEVHKKYLEMTQHFLNQGVLDLVREVKTVVVKAFEHIELKQTVTPDDFLLAYNFVRQNVKVIEDAPTYLIHESWKLTCTNPDFPDFEVLNQMLAETKDILQCFDCLALLESLVDHGFRDLQELVRRSFVFLGLEQCPMVKVLPALKTQTENRGEVFVRDRLKSDSSINFLANVYEAFCNEPPK</sequence>
<dbReference type="OMA" id="ITENNCK"/>
<organism evidence="6 7">
    <name type="scientific">Varroa destructor</name>
    <name type="common">Honeybee mite</name>
    <dbReference type="NCBI Taxonomy" id="109461"/>
    <lineage>
        <taxon>Eukaryota</taxon>
        <taxon>Metazoa</taxon>
        <taxon>Ecdysozoa</taxon>
        <taxon>Arthropoda</taxon>
        <taxon>Chelicerata</taxon>
        <taxon>Arachnida</taxon>
        <taxon>Acari</taxon>
        <taxon>Parasitiformes</taxon>
        <taxon>Mesostigmata</taxon>
        <taxon>Gamasina</taxon>
        <taxon>Dermanyssoidea</taxon>
        <taxon>Varroidae</taxon>
        <taxon>Varroa</taxon>
    </lineage>
</organism>
<evidence type="ECO:0000256" key="2">
    <source>
        <dbReference type="ARBA" id="ARBA00014294"/>
    </source>
</evidence>
<dbReference type="FunCoup" id="A0A7M7JUN3">
    <property type="interactions" value="1823"/>
</dbReference>
<dbReference type="InterPro" id="IPR006966">
    <property type="entry name" value="Peroxin-3"/>
</dbReference>
<evidence type="ECO:0000256" key="4">
    <source>
        <dbReference type="ARBA" id="ARBA00025338"/>
    </source>
</evidence>
<comment type="subunit">
    <text evidence="1">Interacts with PEX19.</text>
</comment>
<dbReference type="AlphaFoldDB" id="A0A7M7JUN3"/>
<dbReference type="OrthoDB" id="45930at2759"/>
<accession>A0A7M7JUN3</accession>
<dbReference type="InParanoid" id="A0A7M7JUN3"/>
<proteinExistence type="predicted"/>
<dbReference type="PANTHER" id="PTHR28080:SF1">
    <property type="entry name" value="PEROXISOMAL BIOGENESIS FACTOR 3"/>
    <property type="match status" value="1"/>
</dbReference>
<evidence type="ECO:0000256" key="5">
    <source>
        <dbReference type="ARBA" id="ARBA00029630"/>
    </source>
</evidence>
<dbReference type="GO" id="GO:0030674">
    <property type="term" value="F:protein-macromolecule adaptor activity"/>
    <property type="evidence" value="ECO:0007669"/>
    <property type="project" value="TreeGrafter"/>
</dbReference>
<evidence type="ECO:0000313" key="7">
    <source>
        <dbReference type="Proteomes" id="UP000594260"/>
    </source>
</evidence>
<name>A0A7M7JUN3_VARDE</name>
<dbReference type="PANTHER" id="PTHR28080">
    <property type="entry name" value="PEROXISOMAL BIOGENESIS FACTOR 3"/>
    <property type="match status" value="1"/>
</dbReference>
<dbReference type="Proteomes" id="UP000594260">
    <property type="component" value="Unplaced"/>
</dbReference>
<dbReference type="GO" id="GO:0045046">
    <property type="term" value="P:protein import into peroxisome membrane"/>
    <property type="evidence" value="ECO:0007669"/>
    <property type="project" value="TreeGrafter"/>
</dbReference>
<protein>
    <recommendedName>
        <fullName evidence="2">Peroxisomal biogenesis factor 3</fullName>
    </recommendedName>
    <alternativeName>
        <fullName evidence="5">Peroxisomal assembly protein PEX3</fullName>
    </alternativeName>
</protein>
<dbReference type="GeneID" id="111248640"/>
<dbReference type="EnsemblMetazoa" id="XM_022801317">
    <property type="protein sequence ID" value="XP_022657052"/>
    <property type="gene ID" value="LOC111248640"/>
</dbReference>
<dbReference type="KEGG" id="vde:111248640"/>
<evidence type="ECO:0000313" key="6">
    <source>
        <dbReference type="EnsemblMetazoa" id="XP_022657052"/>
    </source>
</evidence>
<dbReference type="CTD" id="8504"/>
<keyword evidence="7" id="KW-1185">Reference proteome</keyword>
<evidence type="ECO:0000256" key="1">
    <source>
        <dbReference type="ARBA" id="ARBA00011494"/>
    </source>
</evidence>
<comment type="function">
    <text evidence="4">Involved in peroxisome biosynthesis and integrity. Assembles membrane vesicles before the matrix proteins are translocated. As a docking factor for PEX19, is necessary for the import of peroxisomal membrane proteins in the peroxisomes.</text>
</comment>
<reference evidence="6" key="1">
    <citation type="submission" date="2021-01" db="UniProtKB">
        <authorList>
            <consortium name="EnsemblMetazoa"/>
        </authorList>
    </citation>
    <scope>IDENTIFICATION</scope>
</reference>
<keyword evidence="3" id="KW-0962">Peroxisome biogenesis</keyword>
<dbReference type="RefSeq" id="XP_022657052.1">
    <property type="nucleotide sequence ID" value="XM_022801317.1"/>
</dbReference>
<evidence type="ECO:0000256" key="3">
    <source>
        <dbReference type="ARBA" id="ARBA00022593"/>
    </source>
</evidence>
<dbReference type="GO" id="GO:0005778">
    <property type="term" value="C:peroxisomal membrane"/>
    <property type="evidence" value="ECO:0007669"/>
    <property type="project" value="InterPro"/>
</dbReference>